<dbReference type="SUPFAM" id="SSF54637">
    <property type="entry name" value="Thioesterase/thiol ester dehydrase-isomerase"/>
    <property type="match status" value="1"/>
</dbReference>
<keyword evidence="1 3" id="KW-0378">Hydrolase</keyword>
<dbReference type="PANTHER" id="PTHR11049">
    <property type="entry name" value="ACYL COENZYME A THIOESTER HYDROLASE"/>
    <property type="match status" value="1"/>
</dbReference>
<feature type="domain" description="HotDog ACOT-type" evidence="2">
    <location>
        <begin position="14"/>
        <end position="126"/>
    </location>
</feature>
<dbReference type="InterPro" id="IPR033120">
    <property type="entry name" value="HOTDOG_ACOT"/>
</dbReference>
<dbReference type="CDD" id="cd03442">
    <property type="entry name" value="BFIT_BACH"/>
    <property type="match status" value="1"/>
</dbReference>
<dbReference type="PROSITE" id="PS51770">
    <property type="entry name" value="HOTDOG_ACOT"/>
    <property type="match status" value="1"/>
</dbReference>
<gene>
    <name evidence="3" type="ORF">ACFQJ7_16650</name>
</gene>
<evidence type="ECO:0000256" key="1">
    <source>
        <dbReference type="ARBA" id="ARBA00022801"/>
    </source>
</evidence>
<sequence length="166" mass="18268">MTAHQSVHRTATLQESYTEMSEILMPNDTNNLGRALGGSVLHWMDICGAIAARRFSQRQVVTASMDHVDFIQSIELGDVVTVTGYVFDTGETSMDIKVDVQVERPSDGLTEDAAASFFSFVALDTEETPAPVGELECPTEAQKELRDIALSQRRERRNEVAATTES</sequence>
<dbReference type="EC" id="3.1.2.20" evidence="3"/>
<protein>
    <submittedName>
        <fullName evidence="3">Acyl-CoA thioesterase</fullName>
        <ecNumber evidence="3">3.1.2.20</ecNumber>
    </submittedName>
</protein>
<dbReference type="InterPro" id="IPR006683">
    <property type="entry name" value="Thioestr_dom"/>
</dbReference>
<dbReference type="Proteomes" id="UP001596414">
    <property type="component" value="Unassembled WGS sequence"/>
</dbReference>
<reference evidence="3 4" key="1">
    <citation type="journal article" date="2014" name="Int. J. Syst. Evol. Microbiol.">
        <title>Complete genome sequence of Corynebacterium casei LMG S-19264T (=DSM 44701T), isolated from a smear-ripened cheese.</title>
        <authorList>
            <consortium name="US DOE Joint Genome Institute (JGI-PGF)"/>
            <person name="Walter F."/>
            <person name="Albersmeier A."/>
            <person name="Kalinowski J."/>
            <person name="Ruckert C."/>
        </authorList>
    </citation>
    <scope>NUCLEOTIDE SEQUENCE [LARGE SCALE GENOMIC DNA]</scope>
    <source>
        <strain evidence="3 4">CGMCC 4.7215</strain>
    </source>
</reference>
<organism evidence="3 4">
    <name type="scientific">Halovenus rubra</name>
    <dbReference type="NCBI Taxonomy" id="869890"/>
    <lineage>
        <taxon>Archaea</taxon>
        <taxon>Methanobacteriati</taxon>
        <taxon>Methanobacteriota</taxon>
        <taxon>Stenosarchaea group</taxon>
        <taxon>Halobacteria</taxon>
        <taxon>Halobacteriales</taxon>
        <taxon>Haloarculaceae</taxon>
        <taxon>Halovenus</taxon>
    </lineage>
</organism>
<dbReference type="RefSeq" id="WP_267635688.1">
    <property type="nucleotide sequence ID" value="NZ_JAODIY010000001.1"/>
</dbReference>
<dbReference type="EMBL" id="JBHSZQ010000051">
    <property type="protein sequence ID" value="MFC7127625.1"/>
    <property type="molecule type" value="Genomic_DNA"/>
</dbReference>
<dbReference type="PANTHER" id="PTHR11049:SF24">
    <property type="entry name" value="CYTOSOLIC ACYL COENZYME A THIOESTER HYDROLASE"/>
    <property type="match status" value="1"/>
</dbReference>
<proteinExistence type="predicted"/>
<evidence type="ECO:0000313" key="3">
    <source>
        <dbReference type="EMBL" id="MFC7127625.1"/>
    </source>
</evidence>
<comment type="caution">
    <text evidence="3">The sequence shown here is derived from an EMBL/GenBank/DDBJ whole genome shotgun (WGS) entry which is preliminary data.</text>
</comment>
<evidence type="ECO:0000259" key="2">
    <source>
        <dbReference type="PROSITE" id="PS51770"/>
    </source>
</evidence>
<dbReference type="AlphaFoldDB" id="A0ABD5X8V8"/>
<dbReference type="Pfam" id="PF03061">
    <property type="entry name" value="4HBT"/>
    <property type="match status" value="1"/>
</dbReference>
<evidence type="ECO:0000313" key="4">
    <source>
        <dbReference type="Proteomes" id="UP001596414"/>
    </source>
</evidence>
<dbReference type="Gene3D" id="3.10.129.10">
    <property type="entry name" value="Hotdog Thioesterase"/>
    <property type="match status" value="1"/>
</dbReference>
<dbReference type="InterPro" id="IPR040170">
    <property type="entry name" value="Cytosol_ACT"/>
</dbReference>
<accession>A0ABD5X8V8</accession>
<dbReference type="InterPro" id="IPR029069">
    <property type="entry name" value="HotDog_dom_sf"/>
</dbReference>
<dbReference type="GO" id="GO:0047617">
    <property type="term" value="F:fatty acyl-CoA hydrolase activity"/>
    <property type="evidence" value="ECO:0007669"/>
    <property type="project" value="UniProtKB-EC"/>
</dbReference>
<name>A0ABD5X8V8_9EURY</name>